<name>A0A3P7P4T1_CYLGO</name>
<dbReference type="AlphaFoldDB" id="A0A3P7P4T1"/>
<gene>
    <name evidence="1" type="ORF">CGOC_LOCUS13514</name>
</gene>
<dbReference type="Proteomes" id="UP000271889">
    <property type="component" value="Unassembled WGS sequence"/>
</dbReference>
<dbReference type="Gene3D" id="1.10.1380.10">
    <property type="entry name" value="Neutral endopeptidase , domain2"/>
    <property type="match status" value="1"/>
</dbReference>
<protein>
    <submittedName>
        <fullName evidence="1">Uncharacterized protein</fullName>
    </submittedName>
</protein>
<evidence type="ECO:0000313" key="2">
    <source>
        <dbReference type="Proteomes" id="UP000271889"/>
    </source>
</evidence>
<accession>A0A3P7P4T1</accession>
<dbReference type="EMBL" id="UYRV01132155">
    <property type="protein sequence ID" value="VDN37611.1"/>
    <property type="molecule type" value="Genomic_DNA"/>
</dbReference>
<keyword evidence="2" id="KW-1185">Reference proteome</keyword>
<dbReference type="InterPro" id="IPR042089">
    <property type="entry name" value="Peptidase_M13_dom_2"/>
</dbReference>
<organism evidence="1 2">
    <name type="scientific">Cylicostephanus goldi</name>
    <name type="common">Nematode worm</name>
    <dbReference type="NCBI Taxonomy" id="71465"/>
    <lineage>
        <taxon>Eukaryota</taxon>
        <taxon>Metazoa</taxon>
        <taxon>Ecdysozoa</taxon>
        <taxon>Nematoda</taxon>
        <taxon>Chromadorea</taxon>
        <taxon>Rhabditida</taxon>
        <taxon>Rhabditina</taxon>
        <taxon>Rhabditomorpha</taxon>
        <taxon>Strongyloidea</taxon>
        <taxon>Strongylidae</taxon>
        <taxon>Cylicostephanus</taxon>
    </lineage>
</organism>
<sequence length="83" mass="9602">MYESDDTFGSNAISALKSLYKKCMDEDELNRIGARRMIENVKVGRVASFAKRFHMECSRVSVFGRFYKETITGKRKITILPRC</sequence>
<proteinExistence type="predicted"/>
<reference evidence="1 2" key="1">
    <citation type="submission" date="2018-11" db="EMBL/GenBank/DDBJ databases">
        <authorList>
            <consortium name="Pathogen Informatics"/>
        </authorList>
    </citation>
    <scope>NUCLEOTIDE SEQUENCE [LARGE SCALE GENOMIC DNA]</scope>
</reference>
<evidence type="ECO:0000313" key="1">
    <source>
        <dbReference type="EMBL" id="VDN37611.1"/>
    </source>
</evidence>